<evidence type="ECO:0000256" key="1">
    <source>
        <dbReference type="ARBA" id="ARBA00022737"/>
    </source>
</evidence>
<feature type="domain" description="ABC transporter" evidence="5">
    <location>
        <begin position="510"/>
        <end position="757"/>
    </location>
</feature>
<dbReference type="OrthoDB" id="2110130at2759"/>
<dbReference type="EMBL" id="KQ964249">
    <property type="protein sequence ID" value="KXJ92420.1"/>
    <property type="molecule type" value="Genomic_DNA"/>
</dbReference>
<dbReference type="Proteomes" id="UP000070501">
    <property type="component" value="Unassembled WGS sequence"/>
</dbReference>
<dbReference type="SMART" id="SM00382">
    <property type="entry name" value="AAA"/>
    <property type="match status" value="2"/>
</dbReference>
<dbReference type="Pfam" id="PF00005">
    <property type="entry name" value="ABC_tran"/>
    <property type="match status" value="2"/>
</dbReference>
<gene>
    <name evidence="6" type="ORF">Micbo1qcDRAFT_195296</name>
</gene>
<feature type="domain" description="ABC transporter" evidence="5">
    <location>
        <begin position="59"/>
        <end position="410"/>
    </location>
</feature>
<dbReference type="Pfam" id="PF12848">
    <property type="entry name" value="ABC_tran_Xtn"/>
    <property type="match status" value="1"/>
</dbReference>
<dbReference type="InterPro" id="IPR032781">
    <property type="entry name" value="ABC_tran_Xtn"/>
</dbReference>
<dbReference type="InterPro" id="IPR003439">
    <property type="entry name" value="ABC_transporter-like_ATP-bd"/>
</dbReference>
<dbReference type="STRING" id="196109.A0A136J5E4"/>
<proteinExistence type="predicted"/>
<dbReference type="PROSITE" id="PS00211">
    <property type="entry name" value="ABC_TRANSPORTER_1"/>
    <property type="match status" value="1"/>
</dbReference>
<dbReference type="AlphaFoldDB" id="A0A136J5E4"/>
<dbReference type="GO" id="GO:0016887">
    <property type="term" value="F:ATP hydrolysis activity"/>
    <property type="evidence" value="ECO:0007669"/>
    <property type="project" value="InterPro"/>
</dbReference>
<dbReference type="Gene3D" id="3.40.50.300">
    <property type="entry name" value="P-loop containing nucleotide triphosphate hydrolases"/>
    <property type="match status" value="2"/>
</dbReference>
<evidence type="ECO:0000256" key="4">
    <source>
        <dbReference type="SAM" id="MobiDB-lite"/>
    </source>
</evidence>
<dbReference type="SUPFAM" id="SSF52540">
    <property type="entry name" value="P-loop containing nucleoside triphosphate hydrolases"/>
    <property type="match status" value="2"/>
</dbReference>
<keyword evidence="7" id="KW-1185">Reference proteome</keyword>
<dbReference type="PANTHER" id="PTHR19211">
    <property type="entry name" value="ATP-BINDING TRANSPORT PROTEIN-RELATED"/>
    <property type="match status" value="1"/>
</dbReference>
<name>A0A136J5E4_9PEZI</name>
<dbReference type="InterPro" id="IPR050611">
    <property type="entry name" value="ABCF"/>
</dbReference>
<dbReference type="PROSITE" id="PS50096">
    <property type="entry name" value="IQ"/>
    <property type="match status" value="1"/>
</dbReference>
<evidence type="ECO:0000313" key="7">
    <source>
        <dbReference type="Proteomes" id="UP000070501"/>
    </source>
</evidence>
<dbReference type="InterPro" id="IPR003593">
    <property type="entry name" value="AAA+_ATPase"/>
</dbReference>
<keyword evidence="2" id="KW-0547">Nucleotide-binding</keyword>
<dbReference type="InParanoid" id="A0A136J5E4"/>
<evidence type="ECO:0000256" key="3">
    <source>
        <dbReference type="ARBA" id="ARBA00022840"/>
    </source>
</evidence>
<dbReference type="InterPro" id="IPR017871">
    <property type="entry name" value="ABC_transporter-like_CS"/>
</dbReference>
<keyword evidence="1" id="KW-0677">Repeat</keyword>
<evidence type="ECO:0000259" key="5">
    <source>
        <dbReference type="PROSITE" id="PS50893"/>
    </source>
</evidence>
<accession>A0A136J5E4</accession>
<feature type="region of interest" description="Disordered" evidence="4">
    <location>
        <begin position="730"/>
        <end position="754"/>
    </location>
</feature>
<dbReference type="CDD" id="cd03221">
    <property type="entry name" value="ABCF_EF-3"/>
    <property type="match status" value="1"/>
</dbReference>
<dbReference type="PROSITE" id="PS50893">
    <property type="entry name" value="ABC_TRANSPORTER_2"/>
    <property type="match status" value="2"/>
</dbReference>
<dbReference type="InterPro" id="IPR027417">
    <property type="entry name" value="P-loop_NTPase"/>
</dbReference>
<evidence type="ECO:0000256" key="2">
    <source>
        <dbReference type="ARBA" id="ARBA00022741"/>
    </source>
</evidence>
<feature type="region of interest" description="Disordered" evidence="4">
    <location>
        <begin position="41"/>
        <end position="64"/>
    </location>
</feature>
<sequence>MTSMEAESVATILCTAKQTRFNIATPSYRELDIEGLNITVKSTPKDTGSTDASSSSSAVAKRKASKATKSEGVEILSNAKLRLKAGQRYALVGRNGTGKSTLLRAIAEKLIPGIPEETRVVLLQQTSGGDVNVDEPVPTHGDGGEAHQQQQGLNVLEEVIERATAKQQVQRDISLLSQAVESTNPLGALKGLRRLKYDRMQQELFLKDKDARLRSGARGLQARKALKEMEKKVQEFKTTEYEQPDDAITPDMLAQETSEAADMLADLQLQVEPSRMAQVESRAKQILAGLGFTEATIQKPVASLSGGWKMRTALAAALLQDDTDILILDEPTNFLDLLGIMWLQRHLASVAEGNDSGAAPPTLILVSHDRDFISLCTDLLIIRDKDITYFHGDLPTYEASRAEKKQHLTRMKDAQDRQKEHIQATIQRNMREGKAKDDTNKIRQAKSRQKKLDDRMGLEVSAKGTRFKLNRDLVGFHLTSRAEIDIPQDEKAVRFVLPDPPELRFPGSLLSLENVSFRYPAARSTRKPGSAVAAARPAPMPLVLQDISLTVQMGDRIGILGLNGGGKSTLIKLLVGQTKPTSGTLTTHPRLRLGYYSQHAVDDLLKLARVQPELTALRVLLADQQAATDASSELDEGEIRALLGTLGLPGRIASDVPVRKLSGGQLVRLEMARILARSPQLLVLDEVTTHLDYETVTAMRAALRSWPGAVVLVSHDRWFMRGVVEGLVRDAGEDSDGDGSDSEHSDRGAARGGAAPRRRLLYRLRAGRMSVLSGGVQEFEVSLEKRVRKLMSG</sequence>
<evidence type="ECO:0000313" key="6">
    <source>
        <dbReference type="EMBL" id="KXJ92420.1"/>
    </source>
</evidence>
<dbReference type="GO" id="GO:0005524">
    <property type="term" value="F:ATP binding"/>
    <property type="evidence" value="ECO:0007669"/>
    <property type="project" value="UniProtKB-KW"/>
</dbReference>
<feature type="compositionally biased region" description="Low complexity" evidence="4">
    <location>
        <begin position="45"/>
        <end position="59"/>
    </location>
</feature>
<organism evidence="6 7">
    <name type="scientific">Microdochium bolleyi</name>
    <dbReference type="NCBI Taxonomy" id="196109"/>
    <lineage>
        <taxon>Eukaryota</taxon>
        <taxon>Fungi</taxon>
        <taxon>Dikarya</taxon>
        <taxon>Ascomycota</taxon>
        <taxon>Pezizomycotina</taxon>
        <taxon>Sordariomycetes</taxon>
        <taxon>Xylariomycetidae</taxon>
        <taxon>Xylariales</taxon>
        <taxon>Microdochiaceae</taxon>
        <taxon>Microdochium</taxon>
    </lineage>
</organism>
<dbReference type="PANTHER" id="PTHR19211:SF135">
    <property type="entry name" value="ATPASE, PUTATIVE (AFU_ORTHOLOGUE AFUA_1G16440)-RELATED"/>
    <property type="match status" value="1"/>
</dbReference>
<protein>
    <submittedName>
        <fullName evidence="6">ABC transporter</fullName>
    </submittedName>
</protein>
<keyword evidence="3" id="KW-0067">ATP-binding</keyword>
<reference evidence="7" key="1">
    <citation type="submission" date="2016-02" db="EMBL/GenBank/DDBJ databases">
        <title>Draft genome sequence of Microdochium bolleyi, a fungal endophyte of beachgrass.</title>
        <authorList>
            <consortium name="DOE Joint Genome Institute"/>
            <person name="David A.S."/>
            <person name="May G."/>
            <person name="Haridas S."/>
            <person name="Lim J."/>
            <person name="Wang M."/>
            <person name="Labutti K."/>
            <person name="Lipzen A."/>
            <person name="Barry K."/>
            <person name="Grigoriev I.V."/>
        </authorList>
    </citation>
    <scope>NUCLEOTIDE SEQUENCE [LARGE SCALE GENOMIC DNA]</scope>
    <source>
        <strain evidence="7">J235TASD1</strain>
    </source>
</reference>